<dbReference type="Proteomes" id="UP001597216">
    <property type="component" value="Unassembled WGS sequence"/>
</dbReference>
<name>A0ABW3T4X6_9CAUL</name>
<keyword evidence="4" id="KW-0904">Protein phosphatase</keyword>
<dbReference type="SUPFAM" id="SSF52788">
    <property type="entry name" value="Phosphotyrosine protein phosphatases I"/>
    <property type="match status" value="1"/>
</dbReference>
<gene>
    <name evidence="8" type="ORF">ACFQ27_15485</name>
</gene>
<keyword evidence="9" id="KW-1185">Reference proteome</keyword>
<dbReference type="InterPro" id="IPR036196">
    <property type="entry name" value="Ptyr_pPase_sf"/>
</dbReference>
<dbReference type="Pfam" id="PF01451">
    <property type="entry name" value="LMWPc"/>
    <property type="match status" value="1"/>
</dbReference>
<accession>A0ABW3T4X6</accession>
<proteinExistence type="inferred from homology"/>
<dbReference type="InterPro" id="IPR050438">
    <property type="entry name" value="LMW_PTPase"/>
</dbReference>
<dbReference type="Gene3D" id="3.30.470.20">
    <property type="entry name" value="ATP-grasp fold, B domain"/>
    <property type="match status" value="1"/>
</dbReference>
<dbReference type="EMBL" id="JBHTLQ010000040">
    <property type="protein sequence ID" value="MFD1191992.1"/>
    <property type="molecule type" value="Genomic_DNA"/>
</dbReference>
<evidence type="ECO:0000256" key="1">
    <source>
        <dbReference type="ARBA" id="ARBA00011063"/>
    </source>
</evidence>
<dbReference type="SMART" id="SM00226">
    <property type="entry name" value="LMWPc"/>
    <property type="match status" value="1"/>
</dbReference>
<dbReference type="InterPro" id="IPR011761">
    <property type="entry name" value="ATP-grasp"/>
</dbReference>
<evidence type="ECO:0000313" key="9">
    <source>
        <dbReference type="Proteomes" id="UP001597216"/>
    </source>
</evidence>
<evidence type="ECO:0000313" key="8">
    <source>
        <dbReference type="EMBL" id="MFD1191992.1"/>
    </source>
</evidence>
<evidence type="ECO:0000256" key="5">
    <source>
        <dbReference type="ARBA" id="ARBA00051722"/>
    </source>
</evidence>
<evidence type="ECO:0000256" key="4">
    <source>
        <dbReference type="ARBA" id="ARBA00022912"/>
    </source>
</evidence>
<dbReference type="PANTHER" id="PTHR11717:SF31">
    <property type="entry name" value="LOW MOLECULAR WEIGHT PROTEIN-TYROSINE-PHOSPHATASE ETP-RELATED"/>
    <property type="match status" value="1"/>
</dbReference>
<evidence type="ECO:0000256" key="3">
    <source>
        <dbReference type="ARBA" id="ARBA00022801"/>
    </source>
</evidence>
<dbReference type="EC" id="3.1.3.48" evidence="2"/>
<dbReference type="InterPro" id="IPR023485">
    <property type="entry name" value="Ptyr_pPase"/>
</dbReference>
<comment type="similarity">
    <text evidence="1">Belongs to the low molecular weight phosphotyrosine protein phosphatase family.</text>
</comment>
<dbReference type="PRINTS" id="PR00719">
    <property type="entry name" value="LMWPTPASE"/>
</dbReference>
<evidence type="ECO:0000256" key="2">
    <source>
        <dbReference type="ARBA" id="ARBA00013064"/>
    </source>
</evidence>
<sequence length="532" mass="59415">MSIVRSLGRAGIEVDLAWCEKGAIPASSRYVAKWVDLPLPLHRVDWCDFLETHLRETSYDLVIPSGDLELLPLMLRRVRLERVARLAIPSDESFRIANDKQLSAELAGNLGISVPPWIRLLKQDDYIPGGVPIPCVLKPASSFQLGGSVTTRRSVRHAFSVEEADAFAKEMLSDGPIAVQSYFSGRGVGLEVLCRDGAILVAFQHERLHEAPHGSGSSYRRSVKIQPELRDAASKISAALNYSGVMMVEFKQRSKDEWIFVEINARFWGSLPLALVSGADFPRYLYEMQVNNVSSFDESYDVGRTARNLLQDIRWFRENWKADRNNSYLVKIGRLRSIFQFLPLIFGRDAVDTFVRDDWRPGMREIANLALMKLEKFRPIPPKSRSLGLPRPSSILFLCKGNICRSPFAAAAMKALSPELQVVSAGTFPVGGRCAPDDAVLAAGRFGLGLDMELHRSQVVSAELLGRADRIVVFDPEQMAWLRVNHPEALPKTSYLDGIIADPYGGGEAEFQSCYQRIYELLTKYQALGAKL</sequence>
<dbReference type="InterPro" id="IPR017867">
    <property type="entry name" value="Tyr_phospatase_low_mol_wt"/>
</dbReference>
<keyword evidence="6" id="KW-0547">Nucleotide-binding</keyword>
<comment type="catalytic activity">
    <reaction evidence="5">
        <text>O-phospho-L-tyrosyl-[protein] + H2O = L-tyrosyl-[protein] + phosphate</text>
        <dbReference type="Rhea" id="RHEA:10684"/>
        <dbReference type="Rhea" id="RHEA-COMP:10136"/>
        <dbReference type="Rhea" id="RHEA-COMP:20101"/>
        <dbReference type="ChEBI" id="CHEBI:15377"/>
        <dbReference type="ChEBI" id="CHEBI:43474"/>
        <dbReference type="ChEBI" id="CHEBI:46858"/>
        <dbReference type="ChEBI" id="CHEBI:61978"/>
        <dbReference type="EC" id="3.1.3.48"/>
    </reaction>
</comment>
<dbReference type="RefSeq" id="WP_377354219.1">
    <property type="nucleotide sequence ID" value="NZ_JBHTLQ010000040.1"/>
</dbReference>
<dbReference type="Pfam" id="PF15632">
    <property type="entry name" value="ATPgrasp_Ter"/>
    <property type="match status" value="1"/>
</dbReference>
<comment type="caution">
    <text evidence="8">The sequence shown here is derived from an EMBL/GenBank/DDBJ whole genome shotgun (WGS) entry which is preliminary data.</text>
</comment>
<dbReference type="PANTHER" id="PTHR11717">
    <property type="entry name" value="LOW MOLECULAR WEIGHT PROTEIN TYROSINE PHOSPHATASE"/>
    <property type="match status" value="1"/>
</dbReference>
<evidence type="ECO:0000259" key="7">
    <source>
        <dbReference type="PROSITE" id="PS50975"/>
    </source>
</evidence>
<keyword evidence="3" id="KW-0378">Hydrolase</keyword>
<organism evidence="8 9">
    <name type="scientific">Phenylobacterium conjunctum</name>
    <dbReference type="NCBI Taxonomy" id="1298959"/>
    <lineage>
        <taxon>Bacteria</taxon>
        <taxon>Pseudomonadati</taxon>
        <taxon>Pseudomonadota</taxon>
        <taxon>Alphaproteobacteria</taxon>
        <taxon>Caulobacterales</taxon>
        <taxon>Caulobacteraceae</taxon>
        <taxon>Phenylobacterium</taxon>
    </lineage>
</organism>
<protein>
    <recommendedName>
        <fullName evidence="2">protein-tyrosine-phosphatase</fullName>
        <ecNumber evidence="2">3.1.3.48</ecNumber>
    </recommendedName>
</protein>
<feature type="domain" description="ATP-grasp" evidence="7">
    <location>
        <begin position="104"/>
        <end position="290"/>
    </location>
</feature>
<dbReference type="Gene3D" id="3.40.50.2300">
    <property type="match status" value="1"/>
</dbReference>
<evidence type="ECO:0000256" key="6">
    <source>
        <dbReference type="PROSITE-ProRule" id="PRU00409"/>
    </source>
</evidence>
<dbReference type="PROSITE" id="PS50975">
    <property type="entry name" value="ATP_GRASP"/>
    <property type="match status" value="1"/>
</dbReference>
<keyword evidence="6" id="KW-0067">ATP-binding</keyword>
<dbReference type="SUPFAM" id="SSF56059">
    <property type="entry name" value="Glutathione synthetase ATP-binding domain-like"/>
    <property type="match status" value="1"/>
</dbReference>
<reference evidence="9" key="1">
    <citation type="journal article" date="2019" name="Int. J. Syst. Evol. Microbiol.">
        <title>The Global Catalogue of Microorganisms (GCM) 10K type strain sequencing project: providing services to taxonomists for standard genome sequencing and annotation.</title>
        <authorList>
            <consortium name="The Broad Institute Genomics Platform"/>
            <consortium name="The Broad Institute Genome Sequencing Center for Infectious Disease"/>
            <person name="Wu L."/>
            <person name="Ma J."/>
        </authorList>
    </citation>
    <scope>NUCLEOTIDE SEQUENCE [LARGE SCALE GENOMIC DNA]</scope>
    <source>
        <strain evidence="9">CCUG 55074</strain>
    </source>
</reference>